<dbReference type="EMBL" id="CAJVCH010029100">
    <property type="protein sequence ID" value="CAG7705985.1"/>
    <property type="molecule type" value="Genomic_DNA"/>
</dbReference>
<accession>A0A8J2J7I2</accession>
<evidence type="ECO:0000313" key="2">
    <source>
        <dbReference type="EMBL" id="CAG7708721.1"/>
    </source>
</evidence>
<dbReference type="EMBL" id="CAJVCH010030154">
    <property type="protein sequence ID" value="CAG7708721.1"/>
    <property type="molecule type" value="Genomic_DNA"/>
</dbReference>
<gene>
    <name evidence="1" type="ORF">AFUS01_LOCUS4643</name>
    <name evidence="2" type="ORF">AFUS01_LOCUS4782</name>
</gene>
<reference evidence="2" key="1">
    <citation type="submission" date="2021-06" db="EMBL/GenBank/DDBJ databases">
        <authorList>
            <person name="Hodson N. C."/>
            <person name="Mongue J. A."/>
            <person name="Jaron S. K."/>
        </authorList>
    </citation>
    <scope>NUCLEOTIDE SEQUENCE</scope>
</reference>
<proteinExistence type="predicted"/>
<dbReference type="Proteomes" id="UP000708208">
    <property type="component" value="Unassembled WGS sequence"/>
</dbReference>
<name>A0A8J2J7I2_9HEXA</name>
<dbReference type="OrthoDB" id="10263206at2759"/>
<comment type="caution">
    <text evidence="2">The sequence shown here is derived from an EMBL/GenBank/DDBJ whole genome shotgun (WGS) entry which is preliminary data.</text>
</comment>
<evidence type="ECO:0000313" key="3">
    <source>
        <dbReference type="Proteomes" id="UP000708208"/>
    </source>
</evidence>
<dbReference type="AlphaFoldDB" id="A0A8J2J7I2"/>
<evidence type="ECO:0000313" key="1">
    <source>
        <dbReference type="EMBL" id="CAG7705985.1"/>
    </source>
</evidence>
<protein>
    <submittedName>
        <fullName evidence="2">Uncharacterized protein</fullName>
    </submittedName>
</protein>
<sequence>MNQLYNRLKVHDDGVHRTLITQEIYPQYFSFRWITLLLSQEFSLP</sequence>
<feature type="non-terminal residue" evidence="2">
    <location>
        <position position="1"/>
    </location>
</feature>
<keyword evidence="3" id="KW-1185">Reference proteome</keyword>
<organism evidence="2 3">
    <name type="scientific">Allacma fusca</name>
    <dbReference type="NCBI Taxonomy" id="39272"/>
    <lineage>
        <taxon>Eukaryota</taxon>
        <taxon>Metazoa</taxon>
        <taxon>Ecdysozoa</taxon>
        <taxon>Arthropoda</taxon>
        <taxon>Hexapoda</taxon>
        <taxon>Collembola</taxon>
        <taxon>Symphypleona</taxon>
        <taxon>Sminthuridae</taxon>
        <taxon>Allacma</taxon>
    </lineage>
</organism>